<dbReference type="AlphaFoldDB" id="A0A485NH34"/>
<dbReference type="PROSITE" id="PS51715">
    <property type="entry name" value="G_GB1_RHD3"/>
    <property type="match status" value="1"/>
</dbReference>
<evidence type="ECO:0000256" key="1">
    <source>
        <dbReference type="ARBA" id="ARBA00022741"/>
    </source>
</evidence>
<keyword evidence="1" id="KW-0547">Nucleotide-binding</keyword>
<evidence type="ECO:0000313" key="5">
    <source>
        <dbReference type="EMBL" id="VFV31584.1"/>
    </source>
</evidence>
<evidence type="ECO:0000259" key="4">
    <source>
        <dbReference type="PROSITE" id="PS51715"/>
    </source>
</evidence>
<evidence type="ECO:0000256" key="2">
    <source>
        <dbReference type="ARBA" id="ARBA00023134"/>
    </source>
</evidence>
<evidence type="ECO:0000313" key="6">
    <source>
        <dbReference type="Proteomes" id="UP000386466"/>
    </source>
</evidence>
<proteinExistence type="inferred from homology"/>
<dbReference type="Proteomes" id="UP000386466">
    <property type="component" value="Unassembled WGS sequence"/>
</dbReference>
<feature type="non-terminal residue" evidence="5">
    <location>
        <position position="52"/>
    </location>
</feature>
<dbReference type="Gene3D" id="3.40.50.300">
    <property type="entry name" value="P-loop containing nucleotide triphosphate hydrolases"/>
    <property type="match status" value="1"/>
</dbReference>
<keyword evidence="6" id="KW-1185">Reference proteome</keyword>
<dbReference type="GO" id="GO:0005525">
    <property type="term" value="F:GTP binding"/>
    <property type="evidence" value="ECO:0007669"/>
    <property type="project" value="UniProtKB-KW"/>
</dbReference>
<name>A0A485NH34_LYNPA</name>
<reference evidence="5 6" key="1">
    <citation type="submission" date="2019-01" db="EMBL/GenBank/DDBJ databases">
        <authorList>
            <person name="Alioto T."/>
            <person name="Alioto T."/>
        </authorList>
    </citation>
    <scope>NUCLEOTIDE SEQUENCE [LARGE SCALE GENOMIC DNA]</scope>
</reference>
<evidence type="ECO:0000256" key="3">
    <source>
        <dbReference type="PROSITE-ProRule" id="PRU01052"/>
    </source>
</evidence>
<gene>
    <name evidence="5" type="ORF">LYPA_23C000308</name>
</gene>
<organism evidence="5 6">
    <name type="scientific">Lynx pardinus</name>
    <name type="common">Iberian lynx</name>
    <name type="synonym">Felis pardina</name>
    <dbReference type="NCBI Taxonomy" id="191816"/>
    <lineage>
        <taxon>Eukaryota</taxon>
        <taxon>Metazoa</taxon>
        <taxon>Chordata</taxon>
        <taxon>Craniata</taxon>
        <taxon>Vertebrata</taxon>
        <taxon>Euteleostomi</taxon>
        <taxon>Mammalia</taxon>
        <taxon>Eutheria</taxon>
        <taxon>Laurasiatheria</taxon>
        <taxon>Carnivora</taxon>
        <taxon>Feliformia</taxon>
        <taxon>Felidae</taxon>
        <taxon>Felinae</taxon>
        <taxon>Lynx</taxon>
    </lineage>
</organism>
<dbReference type="InterPro" id="IPR030386">
    <property type="entry name" value="G_GB1_RHD3_dom"/>
</dbReference>
<dbReference type="EMBL" id="CAAGRJ010015755">
    <property type="protein sequence ID" value="VFV31584.1"/>
    <property type="molecule type" value="Genomic_DNA"/>
</dbReference>
<accession>A0A485NH34</accession>
<comment type="similarity">
    <text evidence="3">Belongs to the TRAFAC class dynamin-like GTPase superfamily. GB1/RHD3 GTPase family.</text>
</comment>
<feature type="domain" description="GB1/RHD3-type G" evidence="4">
    <location>
        <begin position="1"/>
        <end position="52"/>
    </location>
</feature>
<keyword evidence="2" id="KW-0342">GTP-binding</keyword>
<protein>
    <submittedName>
        <fullName evidence="5">Ring finger protein 112-like</fullName>
    </submittedName>
</protein>
<feature type="non-terminal residue" evidence="5">
    <location>
        <position position="1"/>
    </location>
</feature>
<sequence length="52" mass="5811">VAVFLVDTGDAMSPELSRETRTKLCALTTMLSSYQILNTSPELKDTDLEYLE</sequence>
<dbReference type="InterPro" id="IPR027417">
    <property type="entry name" value="P-loop_NTPase"/>
</dbReference>